<dbReference type="EMBL" id="BORT01000018">
    <property type="protein sequence ID" value="GIO49054.1"/>
    <property type="molecule type" value="Genomic_DNA"/>
</dbReference>
<keyword evidence="19" id="KW-1185">Reference proteome</keyword>
<dbReference type="CDD" id="cd06225">
    <property type="entry name" value="HAMP"/>
    <property type="match status" value="1"/>
</dbReference>
<evidence type="ECO:0000256" key="12">
    <source>
        <dbReference type="ARBA" id="ARBA00023012"/>
    </source>
</evidence>
<dbReference type="Gene3D" id="6.10.340.10">
    <property type="match status" value="1"/>
</dbReference>
<evidence type="ECO:0000256" key="7">
    <source>
        <dbReference type="ARBA" id="ARBA00022692"/>
    </source>
</evidence>
<dbReference type="EC" id="2.7.13.3" evidence="3"/>
<dbReference type="Pfam" id="PF02518">
    <property type="entry name" value="HATPase_c"/>
    <property type="match status" value="1"/>
</dbReference>
<dbReference type="GO" id="GO:0005886">
    <property type="term" value="C:plasma membrane"/>
    <property type="evidence" value="ECO:0007669"/>
    <property type="project" value="UniProtKB-SubCell"/>
</dbReference>
<evidence type="ECO:0000259" key="17">
    <source>
        <dbReference type="PROSITE" id="PS50885"/>
    </source>
</evidence>
<evidence type="ECO:0000256" key="4">
    <source>
        <dbReference type="ARBA" id="ARBA00022475"/>
    </source>
</evidence>
<dbReference type="GO" id="GO:0005524">
    <property type="term" value="F:ATP binding"/>
    <property type="evidence" value="ECO:0007669"/>
    <property type="project" value="UniProtKB-KW"/>
</dbReference>
<keyword evidence="5" id="KW-0597">Phosphoprotein</keyword>
<keyword evidence="6" id="KW-0808">Transferase</keyword>
<dbReference type="RefSeq" id="WP_212979620.1">
    <property type="nucleotide sequence ID" value="NZ_AP025343.1"/>
</dbReference>
<evidence type="ECO:0000256" key="14">
    <source>
        <dbReference type="SAM" id="Coils"/>
    </source>
</evidence>
<keyword evidence="14" id="KW-0175">Coiled coil</keyword>
<dbReference type="CDD" id="cd00082">
    <property type="entry name" value="HisKA"/>
    <property type="match status" value="1"/>
</dbReference>
<organism evidence="18 19">
    <name type="scientific">Paenibacillus azoreducens</name>
    <dbReference type="NCBI Taxonomy" id="116718"/>
    <lineage>
        <taxon>Bacteria</taxon>
        <taxon>Bacillati</taxon>
        <taxon>Bacillota</taxon>
        <taxon>Bacilli</taxon>
        <taxon>Bacillales</taxon>
        <taxon>Paenibacillaceae</taxon>
        <taxon>Paenibacillus</taxon>
    </lineage>
</organism>
<evidence type="ECO:0000256" key="15">
    <source>
        <dbReference type="SAM" id="Phobius"/>
    </source>
</evidence>
<keyword evidence="13 15" id="KW-0472">Membrane</keyword>
<protein>
    <recommendedName>
        <fullName evidence="3">histidine kinase</fullName>
        <ecNumber evidence="3">2.7.13.3</ecNumber>
    </recommendedName>
</protein>
<keyword evidence="12" id="KW-0902">Two-component regulatory system</keyword>
<gene>
    <name evidence="18" type="ORF">J34TS1_38190</name>
</gene>
<dbReference type="CDD" id="cd00075">
    <property type="entry name" value="HATPase"/>
    <property type="match status" value="1"/>
</dbReference>
<dbReference type="Pfam" id="PF00512">
    <property type="entry name" value="HisKA"/>
    <property type="match status" value="1"/>
</dbReference>
<keyword evidence="9" id="KW-0418">Kinase</keyword>
<dbReference type="SUPFAM" id="SSF158472">
    <property type="entry name" value="HAMP domain-like"/>
    <property type="match status" value="1"/>
</dbReference>
<keyword evidence="7 15" id="KW-0812">Transmembrane</keyword>
<evidence type="ECO:0000313" key="19">
    <source>
        <dbReference type="Proteomes" id="UP000682811"/>
    </source>
</evidence>
<feature type="transmembrane region" description="Helical" evidence="15">
    <location>
        <begin position="156"/>
        <end position="179"/>
    </location>
</feature>
<accession>A0A919YE46</accession>
<dbReference type="InterPro" id="IPR050398">
    <property type="entry name" value="HssS/ArlS-like"/>
</dbReference>
<dbReference type="InterPro" id="IPR004358">
    <property type="entry name" value="Sig_transdc_His_kin-like_C"/>
</dbReference>
<evidence type="ECO:0000313" key="18">
    <source>
        <dbReference type="EMBL" id="GIO49054.1"/>
    </source>
</evidence>
<dbReference type="PROSITE" id="PS50885">
    <property type="entry name" value="HAMP"/>
    <property type="match status" value="1"/>
</dbReference>
<dbReference type="InterPro" id="IPR036097">
    <property type="entry name" value="HisK_dim/P_sf"/>
</dbReference>
<dbReference type="Gene3D" id="1.10.287.130">
    <property type="match status" value="1"/>
</dbReference>
<feature type="domain" description="Histidine kinase" evidence="16">
    <location>
        <begin position="252"/>
        <end position="473"/>
    </location>
</feature>
<keyword evidence="4" id="KW-1003">Cell membrane</keyword>
<keyword evidence="10" id="KW-0067">ATP-binding</keyword>
<feature type="domain" description="HAMP" evidence="17">
    <location>
        <begin position="185"/>
        <end position="237"/>
    </location>
</feature>
<dbReference type="PANTHER" id="PTHR45528">
    <property type="entry name" value="SENSOR HISTIDINE KINASE CPXA"/>
    <property type="match status" value="1"/>
</dbReference>
<feature type="transmembrane region" description="Helical" evidence="15">
    <location>
        <begin position="15"/>
        <end position="35"/>
    </location>
</feature>
<dbReference type="GO" id="GO:0000155">
    <property type="term" value="F:phosphorelay sensor kinase activity"/>
    <property type="evidence" value="ECO:0007669"/>
    <property type="project" value="InterPro"/>
</dbReference>
<evidence type="ECO:0000256" key="9">
    <source>
        <dbReference type="ARBA" id="ARBA00022777"/>
    </source>
</evidence>
<evidence type="ECO:0000256" key="3">
    <source>
        <dbReference type="ARBA" id="ARBA00012438"/>
    </source>
</evidence>
<name>A0A919YE46_9BACL</name>
<dbReference type="Proteomes" id="UP000682811">
    <property type="component" value="Unassembled WGS sequence"/>
</dbReference>
<reference evidence="18 19" key="1">
    <citation type="submission" date="2021-03" db="EMBL/GenBank/DDBJ databases">
        <title>Antimicrobial resistance genes in bacteria isolated from Japanese honey, and their potential for conferring macrolide and lincosamide resistance in the American foulbrood pathogen Paenibacillus larvae.</title>
        <authorList>
            <person name="Okamoto M."/>
            <person name="Kumagai M."/>
            <person name="Kanamori H."/>
            <person name="Takamatsu D."/>
        </authorList>
    </citation>
    <scope>NUCLEOTIDE SEQUENCE [LARGE SCALE GENOMIC DNA]</scope>
    <source>
        <strain evidence="18 19">J34TS1</strain>
    </source>
</reference>
<keyword evidence="11 15" id="KW-1133">Transmembrane helix</keyword>
<dbReference type="InterPro" id="IPR036890">
    <property type="entry name" value="HATPase_C_sf"/>
</dbReference>
<dbReference type="AlphaFoldDB" id="A0A919YE46"/>
<dbReference type="PANTHER" id="PTHR45528:SF1">
    <property type="entry name" value="SENSOR HISTIDINE KINASE CPXA"/>
    <property type="match status" value="1"/>
</dbReference>
<evidence type="ECO:0000256" key="6">
    <source>
        <dbReference type="ARBA" id="ARBA00022679"/>
    </source>
</evidence>
<evidence type="ECO:0000256" key="5">
    <source>
        <dbReference type="ARBA" id="ARBA00022553"/>
    </source>
</evidence>
<feature type="coiled-coil region" evidence="14">
    <location>
        <begin position="225"/>
        <end position="252"/>
    </location>
</feature>
<comment type="subcellular location">
    <subcellularLocation>
        <location evidence="2">Cell membrane</location>
        <topology evidence="2">Multi-pass membrane protein</topology>
    </subcellularLocation>
</comment>
<evidence type="ECO:0000256" key="11">
    <source>
        <dbReference type="ARBA" id="ARBA00022989"/>
    </source>
</evidence>
<comment type="catalytic activity">
    <reaction evidence="1">
        <text>ATP + protein L-histidine = ADP + protein N-phospho-L-histidine.</text>
        <dbReference type="EC" id="2.7.13.3"/>
    </reaction>
</comment>
<dbReference type="InterPro" id="IPR005467">
    <property type="entry name" value="His_kinase_dom"/>
</dbReference>
<evidence type="ECO:0000259" key="16">
    <source>
        <dbReference type="PROSITE" id="PS50109"/>
    </source>
</evidence>
<evidence type="ECO:0000256" key="2">
    <source>
        <dbReference type="ARBA" id="ARBA00004651"/>
    </source>
</evidence>
<evidence type="ECO:0000256" key="8">
    <source>
        <dbReference type="ARBA" id="ARBA00022741"/>
    </source>
</evidence>
<evidence type="ECO:0000256" key="10">
    <source>
        <dbReference type="ARBA" id="ARBA00022840"/>
    </source>
</evidence>
<evidence type="ECO:0000256" key="1">
    <source>
        <dbReference type="ARBA" id="ARBA00000085"/>
    </source>
</evidence>
<dbReference type="SUPFAM" id="SSF55874">
    <property type="entry name" value="ATPase domain of HSP90 chaperone/DNA topoisomerase II/histidine kinase"/>
    <property type="match status" value="1"/>
</dbReference>
<dbReference type="PROSITE" id="PS50109">
    <property type="entry name" value="HIS_KIN"/>
    <property type="match status" value="1"/>
</dbReference>
<dbReference type="InterPro" id="IPR003594">
    <property type="entry name" value="HATPase_dom"/>
</dbReference>
<proteinExistence type="predicted"/>
<sequence length="473" mass="53862">MTHRNKLFNLLIKNYVFFSFTLGLIMFGLLGWLAYQLDRDINSPRLENLTASEIVRADFQEISSEAIQALGGWVEILNEELKVVYVQGKKLDRMTAYTEKDLNALLSDLKDKPYMASFAPFTTDDGRTFHALVKIPAQYIGAKYELKDLNNGQNEMFIKIMLQTLVIFIILFTLNVYLYSRWTAAKITNPLGAVAEAIKNVANGRYHKRLNIKANHEIAQIQDHFNVMADRLQKTEQEKKRLEANKQRMLVDISHDLKTPITTIHGYVEALQLGLIHDEEKRQKTLDLIQDKTKLVTSLIEDVFELSKLELADYPMVTEVSDIAESLREIAAEWYGPFEDKEIIFEYSIPEHVINMPFNMKLIYRAISNLLSNALKYNPAGTRVSLELLETSDEIEIIVADNGIGIAEDLQDKIFDAFVRGDQSRRSDGGSGLGLTIAKHIIEKHRGRICLDAGQDSTPSRSGTMFRITLPKK</sequence>
<dbReference type="InterPro" id="IPR003660">
    <property type="entry name" value="HAMP_dom"/>
</dbReference>
<keyword evidence="8" id="KW-0547">Nucleotide-binding</keyword>
<dbReference type="InterPro" id="IPR003661">
    <property type="entry name" value="HisK_dim/P_dom"/>
</dbReference>
<dbReference type="SMART" id="SM00388">
    <property type="entry name" value="HisKA"/>
    <property type="match status" value="1"/>
</dbReference>
<dbReference type="SUPFAM" id="SSF47384">
    <property type="entry name" value="Homodimeric domain of signal transducing histidine kinase"/>
    <property type="match status" value="1"/>
</dbReference>
<dbReference type="SMART" id="SM00304">
    <property type="entry name" value="HAMP"/>
    <property type="match status" value="1"/>
</dbReference>
<comment type="caution">
    <text evidence="18">The sequence shown here is derived from an EMBL/GenBank/DDBJ whole genome shotgun (WGS) entry which is preliminary data.</text>
</comment>
<dbReference type="Gene3D" id="3.30.565.10">
    <property type="entry name" value="Histidine kinase-like ATPase, C-terminal domain"/>
    <property type="match status" value="1"/>
</dbReference>
<dbReference type="SMART" id="SM00387">
    <property type="entry name" value="HATPase_c"/>
    <property type="match status" value="1"/>
</dbReference>
<dbReference type="PRINTS" id="PR00344">
    <property type="entry name" value="BCTRLSENSOR"/>
</dbReference>
<dbReference type="Pfam" id="PF00672">
    <property type="entry name" value="HAMP"/>
    <property type="match status" value="1"/>
</dbReference>
<evidence type="ECO:0000256" key="13">
    <source>
        <dbReference type="ARBA" id="ARBA00023136"/>
    </source>
</evidence>